<dbReference type="Gene3D" id="1.10.287.950">
    <property type="entry name" value="Methyl-accepting chemotaxis protein"/>
    <property type="match status" value="1"/>
</dbReference>
<dbReference type="GO" id="GO:0006935">
    <property type="term" value="P:chemotaxis"/>
    <property type="evidence" value="ECO:0007669"/>
    <property type="project" value="UniProtKB-KW"/>
</dbReference>
<dbReference type="EMBL" id="FXYF01000003">
    <property type="protein sequence ID" value="SMX38229.1"/>
    <property type="molecule type" value="Genomic_DNA"/>
</dbReference>
<dbReference type="PROSITE" id="PS50885">
    <property type="entry name" value="HAMP"/>
    <property type="match status" value="1"/>
</dbReference>
<dbReference type="GO" id="GO:0019825">
    <property type="term" value="F:oxygen binding"/>
    <property type="evidence" value="ECO:0007669"/>
    <property type="project" value="InterPro"/>
</dbReference>
<protein>
    <submittedName>
        <fullName evidence="7">Methyl-accepting chemotaxis protein III</fullName>
    </submittedName>
</protein>
<dbReference type="SUPFAM" id="SSF46458">
    <property type="entry name" value="Globin-like"/>
    <property type="match status" value="1"/>
</dbReference>
<dbReference type="InterPro" id="IPR009050">
    <property type="entry name" value="Globin-like_sf"/>
</dbReference>
<evidence type="ECO:0000259" key="5">
    <source>
        <dbReference type="PROSITE" id="PS50111"/>
    </source>
</evidence>
<name>A0A238K5T8_9RHOB</name>
<evidence type="ECO:0000256" key="4">
    <source>
        <dbReference type="SAM" id="MobiDB-lite"/>
    </source>
</evidence>
<feature type="domain" description="HAMP" evidence="6">
    <location>
        <begin position="159"/>
        <end position="215"/>
    </location>
</feature>
<keyword evidence="8" id="KW-1185">Reference proteome</keyword>
<dbReference type="InterPro" id="IPR012292">
    <property type="entry name" value="Globin/Proto"/>
</dbReference>
<dbReference type="AlphaFoldDB" id="A0A238K5T8"/>
<dbReference type="PANTHER" id="PTHR43531">
    <property type="entry name" value="PROTEIN ICFG"/>
    <property type="match status" value="1"/>
</dbReference>
<evidence type="ECO:0000259" key="6">
    <source>
        <dbReference type="PROSITE" id="PS50885"/>
    </source>
</evidence>
<evidence type="ECO:0000256" key="1">
    <source>
        <dbReference type="ARBA" id="ARBA00022500"/>
    </source>
</evidence>
<organism evidence="7 8">
    <name type="scientific">Maliponia aquimaris</name>
    <dbReference type="NCBI Taxonomy" id="1673631"/>
    <lineage>
        <taxon>Bacteria</taxon>
        <taxon>Pseudomonadati</taxon>
        <taxon>Pseudomonadota</taxon>
        <taxon>Alphaproteobacteria</taxon>
        <taxon>Rhodobacterales</taxon>
        <taxon>Paracoccaceae</taxon>
        <taxon>Maliponia</taxon>
    </lineage>
</organism>
<gene>
    <name evidence="7" type="primary">trg</name>
    <name evidence="7" type="ORF">MAA8898_01439</name>
</gene>
<comment type="similarity">
    <text evidence="2">Belongs to the methyl-accepting chemotaxis (MCP) protein family.</text>
</comment>
<evidence type="ECO:0000313" key="7">
    <source>
        <dbReference type="EMBL" id="SMX38229.1"/>
    </source>
</evidence>
<dbReference type="Proteomes" id="UP000207598">
    <property type="component" value="Unassembled WGS sequence"/>
</dbReference>
<dbReference type="SUPFAM" id="SSF58104">
    <property type="entry name" value="Methyl-accepting chemotaxis protein (MCP) signaling domain"/>
    <property type="match status" value="1"/>
</dbReference>
<dbReference type="PROSITE" id="PS50111">
    <property type="entry name" value="CHEMOTAXIS_TRANSDUC_2"/>
    <property type="match status" value="1"/>
</dbReference>
<keyword evidence="3" id="KW-0807">Transducer</keyword>
<dbReference type="InterPro" id="IPR051310">
    <property type="entry name" value="MCP_chemotaxis"/>
</dbReference>
<evidence type="ECO:0000256" key="3">
    <source>
        <dbReference type="PROSITE-ProRule" id="PRU00284"/>
    </source>
</evidence>
<dbReference type="CDD" id="cd01068">
    <property type="entry name" value="globin_sensor"/>
    <property type="match status" value="1"/>
</dbReference>
<dbReference type="RefSeq" id="WP_094020293.1">
    <property type="nucleotide sequence ID" value="NZ_FXYF01000003.1"/>
</dbReference>
<dbReference type="InterPro" id="IPR004089">
    <property type="entry name" value="MCPsignal_dom"/>
</dbReference>
<sequence>MTDTLSKKLAHFHLDGENAALLREVGSLLIPELDAILTAFYVRANANPDTASFFADTDRMDFARNAQKKHWQRLLSANFDADYIASVDRIGRTHARIDLPLDAYMSAYTLATSDLIAALVKRLPWRKRGRLPQLVGVLTRAFALDIERVVETCFRIQAEERTAAFTHLSTAIERLAEGDLTHVIPGPDDSDYPRRYDDLRLKLNRATANLRGTMSTVAGTIENLVRIIAEVSSAADDLSHRTTNQAASLEETAAAVQELAENVASSAGNTAEANSVAAAAAQTATQGARTVEEASGAMSRIRSASDQITRIIGLIDDIAFQTNLLALNAGVEAARAGAAGRGFAVVAEEVRVLAGNASDAARQISDLVSNSSREVATGVDLIDNAARSLKAIVESFEQVSGLASAIAAASAEQSTALSEVNSAVSQMDNVTQQNAAMVEQTTAATSIMRKNAAEVKSALAGLTLKAQPGTSASATTSNAAPRRSAAA</sequence>
<dbReference type="InterPro" id="IPR004090">
    <property type="entry name" value="Chemotax_Me-accpt_rcpt"/>
</dbReference>
<feature type="domain" description="Methyl-accepting transducer" evidence="5">
    <location>
        <begin position="220"/>
        <end position="449"/>
    </location>
</feature>
<dbReference type="GO" id="GO:0007165">
    <property type="term" value="P:signal transduction"/>
    <property type="evidence" value="ECO:0007669"/>
    <property type="project" value="UniProtKB-KW"/>
</dbReference>
<reference evidence="7 8" key="1">
    <citation type="submission" date="2017-05" db="EMBL/GenBank/DDBJ databases">
        <authorList>
            <person name="Song R."/>
            <person name="Chenine A.L."/>
            <person name="Ruprecht R.M."/>
        </authorList>
    </citation>
    <scope>NUCLEOTIDE SEQUENCE [LARGE SCALE GENOMIC DNA]</scope>
    <source>
        <strain evidence="7 8">CECT 8898</strain>
    </source>
</reference>
<dbReference type="SMART" id="SM00283">
    <property type="entry name" value="MA"/>
    <property type="match status" value="1"/>
</dbReference>
<keyword evidence="1" id="KW-0145">Chemotaxis</keyword>
<feature type="compositionally biased region" description="Low complexity" evidence="4">
    <location>
        <begin position="470"/>
        <end position="487"/>
    </location>
</feature>
<feature type="region of interest" description="Disordered" evidence="4">
    <location>
        <begin position="467"/>
        <end position="487"/>
    </location>
</feature>
<dbReference type="OrthoDB" id="4514964at2"/>
<dbReference type="GO" id="GO:0004888">
    <property type="term" value="F:transmembrane signaling receptor activity"/>
    <property type="evidence" value="ECO:0007669"/>
    <property type="project" value="InterPro"/>
</dbReference>
<dbReference type="GO" id="GO:0020037">
    <property type="term" value="F:heme binding"/>
    <property type="evidence" value="ECO:0007669"/>
    <property type="project" value="InterPro"/>
</dbReference>
<dbReference type="Pfam" id="PF11563">
    <property type="entry name" value="Protoglobin"/>
    <property type="match status" value="1"/>
</dbReference>
<dbReference type="GO" id="GO:0016020">
    <property type="term" value="C:membrane"/>
    <property type="evidence" value="ECO:0007669"/>
    <property type="project" value="InterPro"/>
</dbReference>
<proteinExistence type="inferred from homology"/>
<dbReference type="InterPro" id="IPR039379">
    <property type="entry name" value="Protoglobin_sensor_dom"/>
</dbReference>
<evidence type="ECO:0000313" key="8">
    <source>
        <dbReference type="Proteomes" id="UP000207598"/>
    </source>
</evidence>
<dbReference type="Gene3D" id="1.10.490.10">
    <property type="entry name" value="Globins"/>
    <property type="match status" value="1"/>
</dbReference>
<dbReference type="PRINTS" id="PR00260">
    <property type="entry name" value="CHEMTRNSDUCR"/>
</dbReference>
<dbReference type="InterPro" id="IPR044398">
    <property type="entry name" value="Globin-sensor_dom"/>
</dbReference>
<dbReference type="InterPro" id="IPR003660">
    <property type="entry name" value="HAMP_dom"/>
</dbReference>
<evidence type="ECO:0000256" key="2">
    <source>
        <dbReference type="ARBA" id="ARBA00029447"/>
    </source>
</evidence>
<accession>A0A238K5T8</accession>
<dbReference type="Pfam" id="PF00015">
    <property type="entry name" value="MCPsignal"/>
    <property type="match status" value="1"/>
</dbReference>
<dbReference type="PANTHER" id="PTHR43531:SF11">
    <property type="entry name" value="METHYL-ACCEPTING CHEMOTAXIS PROTEIN 3"/>
    <property type="match status" value="1"/>
</dbReference>